<evidence type="ECO:0000256" key="2">
    <source>
        <dbReference type="SAM" id="Phobius"/>
    </source>
</evidence>
<feature type="repeat" description="ANK" evidence="1">
    <location>
        <begin position="201"/>
        <end position="233"/>
    </location>
</feature>
<dbReference type="EMBL" id="JADBJN010000002">
    <property type="protein sequence ID" value="KAG5674401.1"/>
    <property type="molecule type" value="Genomic_DNA"/>
</dbReference>
<dbReference type="InterPro" id="IPR011646">
    <property type="entry name" value="KAP_P-loop"/>
</dbReference>
<dbReference type="InterPro" id="IPR057092">
    <property type="entry name" value="SAM_KIDINS220"/>
</dbReference>
<dbReference type="Pfam" id="PF07693">
    <property type="entry name" value="KAP_NTPase"/>
    <property type="match status" value="1"/>
</dbReference>
<organism evidence="5 6">
    <name type="scientific">Polypedilum vanderplanki</name>
    <name type="common">Sleeping chironomid midge</name>
    <dbReference type="NCBI Taxonomy" id="319348"/>
    <lineage>
        <taxon>Eukaryota</taxon>
        <taxon>Metazoa</taxon>
        <taxon>Ecdysozoa</taxon>
        <taxon>Arthropoda</taxon>
        <taxon>Hexapoda</taxon>
        <taxon>Insecta</taxon>
        <taxon>Pterygota</taxon>
        <taxon>Neoptera</taxon>
        <taxon>Endopterygota</taxon>
        <taxon>Diptera</taxon>
        <taxon>Nematocera</taxon>
        <taxon>Chironomoidea</taxon>
        <taxon>Chironomidae</taxon>
        <taxon>Chironominae</taxon>
        <taxon>Polypedilum</taxon>
        <taxon>Polypedilum</taxon>
    </lineage>
</organism>
<feature type="domain" description="KAP NTPase" evidence="3">
    <location>
        <begin position="474"/>
        <end position="1001"/>
    </location>
</feature>
<keyword evidence="1" id="KW-0040">ANK repeat</keyword>
<feature type="repeat" description="ANK" evidence="1">
    <location>
        <begin position="366"/>
        <end position="398"/>
    </location>
</feature>
<dbReference type="GO" id="GO:0019887">
    <property type="term" value="F:protein kinase regulator activity"/>
    <property type="evidence" value="ECO:0007669"/>
    <property type="project" value="TreeGrafter"/>
</dbReference>
<gene>
    <name evidence="5" type="ORF">PVAND_004375</name>
</gene>
<feature type="repeat" description="ANK" evidence="1">
    <location>
        <begin position="168"/>
        <end position="200"/>
    </location>
</feature>
<keyword evidence="2" id="KW-0812">Transmembrane</keyword>
<dbReference type="GO" id="GO:0030165">
    <property type="term" value="F:PDZ domain binding"/>
    <property type="evidence" value="ECO:0007669"/>
    <property type="project" value="TreeGrafter"/>
</dbReference>
<dbReference type="InterPro" id="IPR036770">
    <property type="entry name" value="Ankyrin_rpt-contain_sf"/>
</dbReference>
<feature type="transmembrane region" description="Helical" evidence="2">
    <location>
        <begin position="697"/>
        <end position="721"/>
    </location>
</feature>
<dbReference type="PROSITE" id="PS50297">
    <property type="entry name" value="ANK_REP_REGION"/>
    <property type="match status" value="10"/>
</dbReference>
<feature type="repeat" description="ANK" evidence="1">
    <location>
        <begin position="300"/>
        <end position="332"/>
    </location>
</feature>
<keyword evidence="2" id="KW-0472">Membrane</keyword>
<dbReference type="Pfam" id="PF00023">
    <property type="entry name" value="Ank"/>
    <property type="match status" value="1"/>
</dbReference>
<feature type="domain" description="Kinase D-interacting substrate of 220 kDa-like SAM" evidence="4">
    <location>
        <begin position="1212"/>
        <end position="1289"/>
    </location>
</feature>
<feature type="repeat" description="ANK" evidence="1">
    <location>
        <begin position="267"/>
        <end position="299"/>
    </location>
</feature>
<dbReference type="Gene3D" id="1.25.40.20">
    <property type="entry name" value="Ankyrin repeat-containing domain"/>
    <property type="match status" value="2"/>
</dbReference>
<feature type="transmembrane region" description="Helical" evidence="2">
    <location>
        <begin position="556"/>
        <end position="576"/>
    </location>
</feature>
<keyword evidence="6" id="KW-1185">Reference proteome</keyword>
<protein>
    <recommendedName>
        <fullName evidence="7">Kinase D-interacting substrate of 220 kDa</fullName>
    </recommendedName>
</protein>
<dbReference type="PANTHER" id="PTHR24116:SF0">
    <property type="entry name" value="KINASE D-INTERACTING SUBSTRATE OF 220 KDA"/>
    <property type="match status" value="1"/>
</dbReference>
<accession>A0A9J6BWT1</accession>
<feature type="repeat" description="ANK" evidence="1">
    <location>
        <begin position="69"/>
        <end position="101"/>
    </location>
</feature>
<dbReference type="InterPro" id="IPR002110">
    <property type="entry name" value="Ankyrin_rpt"/>
</dbReference>
<dbReference type="SMART" id="SM00248">
    <property type="entry name" value="ANK"/>
    <property type="match status" value="11"/>
</dbReference>
<dbReference type="InterPro" id="IPR052771">
    <property type="entry name" value="Neurotrophin_sig_adaptor"/>
</dbReference>
<dbReference type="OrthoDB" id="6084525at2759"/>
<proteinExistence type="predicted"/>
<evidence type="ECO:0008006" key="7">
    <source>
        <dbReference type="Google" id="ProtNLM"/>
    </source>
</evidence>
<reference evidence="5" key="1">
    <citation type="submission" date="2021-03" db="EMBL/GenBank/DDBJ databases">
        <title>Chromosome level genome of the anhydrobiotic midge Polypedilum vanderplanki.</title>
        <authorList>
            <person name="Yoshida Y."/>
            <person name="Kikawada T."/>
            <person name="Gusev O."/>
        </authorList>
    </citation>
    <scope>NUCLEOTIDE SEQUENCE</scope>
    <source>
        <strain evidence="5">NIAS01</strain>
        <tissue evidence="5">Whole body or cell culture</tissue>
    </source>
</reference>
<feature type="repeat" description="ANK" evidence="1">
    <location>
        <begin position="234"/>
        <end position="266"/>
    </location>
</feature>
<feature type="transmembrane region" description="Helical" evidence="2">
    <location>
        <begin position="733"/>
        <end position="753"/>
    </location>
</feature>
<sequence>MKETEYNGGRNMLDYFKLTLTFQGLNRVDSSMGSFSHRTLLNFIENDDIVGFKGFLDTHQIQVDDRDENGTTVLMVCATKGLIQFVRELISHGSDVNLQDLDNWTALLCAAKTGHLEIIEILLENGANIEQRDMGNWTALMWAAYKGHTQVVQFLLEHNADVNVNGNYHISPLLWACGRGYTDIVQMLVQRGAKINVGDKYGTTALVWACRKGNAEIVDILLKANASVDSAGMYSWTPLLVATSGGHLDCVALLLERKPNVNAMDKDGQTALAVACKEGFQEIASALIASGAYLNSQDRNGDTPLINAVKAGHRGICEALLKRHIDIDLQGKDKKTALYTAVEKGHVAIVKLLLSSNPDIELPNKDGETALHRAVRSRNLEIVQMLLEKRAKVGAVDRRGDTCLHIAMRARSKAIVEALLRNPKNSQLLYRANKAGETAYALDALHQKTILGQVFGARKLNTNEDSEGMLGYGLYSSALADVLSEPTLSTPITVGLYAKWGSGKSFLLTKLREEMTCFSRQWSEPQIQATWLIVLLSIHLSLFSGIIVALSTWSVLYGSITTASLLILMYSISLLLKFVNRRYNFDWSYNLHHSFLKKIGKFRLILQVAFCHPPGPLHSSQASAIQTMPVRFHFSETNSAAPNGESALGYMLAALFTAIENYYGAIPTRLFRAFNKTIKPVKPSSNWRFRKMCCVPIFVLFELFIFAAIAGISLLIMWFFHADDSESKNQIEISLYVLATVLVLGAFFNLNAWTKAFKTIFFSQGRYLKQIMKTNDGLTALSGEVMMMADMVRCLDSFTGQQSRLVGVVDTLDSCDTERTLSILNGIQTLLMTPPNRPFVLLLAVDPHVVAKAAENNSKRLFTEGGIGGHDFLRNLVHLPVYLQNSGLRKVQRAQTTAMQYKRVLSDTYDDVGISYSASHRRLSNASEIMASTEKLRGISRGSKKLKLSESIASSIGSNIHKLGGNQFEFSKVMLTDDYFSDVNPRSMRRLMNVIYITVRLLKAFQIDFSWYRLGSWINLTEQWPLRASMIVLEHDQSGENLDETISLQSLYEKVRPKLSCLREAAPLLDLDRDERKLDAFLQLHKSDLQVSDLRIFLPFTINLDPYLRKVLKEDQQTLEDEGIIFPMKTNTPQLPPQMPSLYNRNQNAYFQATQPAFVPQLPLYQTNPSITMMNYFNAASNRQQQQQINQVEHTENSFLQQHIPVDMDLSQIKLSKLSCDDLTNLLSQVSELKMAIESLGPLLKENAITGRVLMYCDLNELKSVLKLNFGHWEIFKMLVLSLREGENATKIPVVTFKNDQKDMNDGPSTSMQQVPVISRIKQKSVIEKQVTLEQEMICGALSTLNEDAFEDVTLSNPNPSSSSNGSTGELILQQNYLAPITEEFGSPTPSRSFDSFFDDANQFEVVNNINRNNNNESTVIIMPNFPTNIDDTRL</sequence>
<feature type="repeat" description="ANK" evidence="1">
    <location>
        <begin position="333"/>
        <end position="365"/>
    </location>
</feature>
<keyword evidence="2" id="KW-1133">Transmembrane helix</keyword>
<dbReference type="PROSITE" id="PS50088">
    <property type="entry name" value="ANK_REPEAT"/>
    <property type="match status" value="10"/>
</dbReference>
<evidence type="ECO:0000256" key="1">
    <source>
        <dbReference type="PROSITE-ProRule" id="PRU00023"/>
    </source>
</evidence>
<dbReference type="PANTHER" id="PTHR24116">
    <property type="entry name" value="KINASE D-INTERACTING SUBSTRATE OF 220 KDA"/>
    <property type="match status" value="1"/>
</dbReference>
<evidence type="ECO:0000259" key="4">
    <source>
        <dbReference type="Pfam" id="PF23307"/>
    </source>
</evidence>
<dbReference type="Pfam" id="PF23307">
    <property type="entry name" value="SAM_KIDINS220"/>
    <property type="match status" value="1"/>
</dbReference>
<comment type="caution">
    <text evidence="5">The sequence shown here is derived from an EMBL/GenBank/DDBJ whole genome shotgun (WGS) entry which is preliminary data.</text>
</comment>
<evidence type="ECO:0000259" key="3">
    <source>
        <dbReference type="Pfam" id="PF07693"/>
    </source>
</evidence>
<evidence type="ECO:0000313" key="6">
    <source>
        <dbReference type="Proteomes" id="UP001107558"/>
    </source>
</evidence>
<evidence type="ECO:0000313" key="5">
    <source>
        <dbReference type="EMBL" id="KAG5674401.1"/>
    </source>
</evidence>
<dbReference type="Pfam" id="PF12796">
    <property type="entry name" value="Ank_2"/>
    <property type="match status" value="3"/>
</dbReference>
<feature type="repeat" description="ANK" evidence="1">
    <location>
        <begin position="102"/>
        <end position="134"/>
    </location>
</feature>
<feature type="repeat" description="ANK" evidence="1">
    <location>
        <begin position="135"/>
        <end position="167"/>
    </location>
</feature>
<dbReference type="SUPFAM" id="SSF48403">
    <property type="entry name" value="Ankyrin repeat"/>
    <property type="match status" value="1"/>
</dbReference>
<name>A0A9J6BWT1_POLVA</name>
<feature type="transmembrane region" description="Helical" evidence="2">
    <location>
        <begin position="529"/>
        <end position="550"/>
    </location>
</feature>
<dbReference type="Proteomes" id="UP001107558">
    <property type="component" value="Chromosome 2"/>
</dbReference>